<reference evidence="1 2" key="1">
    <citation type="submission" date="2016-01" db="EMBL/GenBank/DDBJ databases">
        <title>Highly variable Streptococcus oralis are common among viridans streptococci isolated from primates.</title>
        <authorList>
            <person name="Denapaite D."/>
            <person name="Rieger M."/>
            <person name="Koendgen S."/>
            <person name="Brueckner R."/>
            <person name="Ochigava I."/>
            <person name="Kappeler P."/>
            <person name="Maetz-Rensing K."/>
            <person name="Leendertz F."/>
            <person name="Hakenbeck R."/>
        </authorList>
    </citation>
    <scope>NUCLEOTIDE SEQUENCE [LARGE SCALE GENOMIC DNA]</scope>
    <source>
        <strain evidence="1 2">DD07</strain>
    </source>
</reference>
<dbReference type="PATRIC" id="fig|1302.21.peg.213"/>
<dbReference type="Gene3D" id="3.40.50.1820">
    <property type="entry name" value="alpha/beta hydrolase"/>
    <property type="match status" value="1"/>
</dbReference>
<organism evidence="1 2">
    <name type="scientific">Streptococcus gordonii</name>
    <dbReference type="NCBI Taxonomy" id="1302"/>
    <lineage>
        <taxon>Bacteria</taxon>
        <taxon>Bacillati</taxon>
        <taxon>Bacillota</taxon>
        <taxon>Bacilli</taxon>
        <taxon>Lactobacillales</taxon>
        <taxon>Streptococcaceae</taxon>
        <taxon>Streptococcus</taxon>
    </lineage>
</organism>
<dbReference type="InterPro" id="IPR024499">
    <property type="entry name" value="Mbeg1-like"/>
</dbReference>
<comment type="caution">
    <text evidence="1">The sequence shown here is derived from an EMBL/GenBank/DDBJ whole genome shotgun (WGS) entry which is preliminary data.</text>
</comment>
<evidence type="ECO:0000313" key="2">
    <source>
        <dbReference type="Proteomes" id="UP000070096"/>
    </source>
</evidence>
<evidence type="ECO:0000313" key="1">
    <source>
        <dbReference type="EMBL" id="KXT74494.1"/>
    </source>
</evidence>
<dbReference type="EMBL" id="LQRC01000030">
    <property type="protein sequence ID" value="KXT74494.1"/>
    <property type="molecule type" value="Genomic_DNA"/>
</dbReference>
<proteinExistence type="predicted"/>
<dbReference type="AlphaFoldDB" id="A0A139NFC4"/>
<protein>
    <submittedName>
        <fullName evidence="1">Esterase/lipase</fullName>
    </submittedName>
</protein>
<sequence>MENIFKYLDDTQYDNIYDRPFNELDLLILTELAYLSFDGLVASDLDLDKSKRLQEIAENYPQEQSMMHTRNRLKLLEKASQTKRFKNIKLMGFINDIDMEIEKQFAALIYCIQSKPATYVLAYRGTDDSIIGWKEDFHMTYMDRVPAQKNAKKYLKEVLRELDGDFILTGHSKGGNLAAYAASQVNPLLQERIKKIYSYDAPGLNKAIIESDGYKAIANKIQHYIPQGSIVGMMLEIPKQMAIVKSTALGGLAQHDTFSWQIEGDSFVLLDSLNPDSLQTDKTLKNWVRSTSDEELKDFFDLFFGLVLDAGITSIDDFSKISNVRKVLEIFKNANALSDEEREMLTRLTSLLVDMRVQSWKDDISLPNLSEIGKDIRENLSRWSRQLPFGQSDTDKTEDTTSDV</sequence>
<accession>A0A139NFC4</accession>
<dbReference type="InterPro" id="IPR029058">
    <property type="entry name" value="AB_hydrolase_fold"/>
</dbReference>
<gene>
    <name evidence="1" type="ORF">SGODD07_00189</name>
</gene>
<dbReference type="SUPFAM" id="SSF53474">
    <property type="entry name" value="alpha/beta-Hydrolases"/>
    <property type="match status" value="1"/>
</dbReference>
<name>A0A139NFC4_STRGN</name>
<dbReference type="Pfam" id="PF11187">
    <property type="entry name" value="Mbeg1-like"/>
    <property type="match status" value="1"/>
</dbReference>
<dbReference type="Proteomes" id="UP000070096">
    <property type="component" value="Unassembled WGS sequence"/>
</dbReference>